<proteinExistence type="predicted"/>
<name>A0A6M6E5X6_PRIMG</name>
<gene>
    <name evidence="1" type="ORF">FDZ14_31050</name>
</gene>
<dbReference type="AlphaFoldDB" id="A0A6M6E5X6"/>
<evidence type="ECO:0000313" key="2">
    <source>
        <dbReference type="Proteomes" id="UP000501076"/>
    </source>
</evidence>
<accession>A0A6M6E5X6</accession>
<organism evidence="1 2">
    <name type="scientific">Priestia megaterium</name>
    <name type="common">Bacillus megaterium</name>
    <dbReference type="NCBI Taxonomy" id="1404"/>
    <lineage>
        <taxon>Bacteria</taxon>
        <taxon>Bacillati</taxon>
        <taxon>Bacillota</taxon>
        <taxon>Bacilli</taxon>
        <taxon>Bacillales</taxon>
        <taxon>Bacillaceae</taxon>
        <taxon>Priestia</taxon>
    </lineage>
</organism>
<dbReference type="EMBL" id="CP045273">
    <property type="protein sequence ID" value="QJX80529.1"/>
    <property type="molecule type" value="Genomic_DNA"/>
</dbReference>
<keyword evidence="1" id="KW-0614">Plasmid</keyword>
<dbReference type="Proteomes" id="UP000501076">
    <property type="component" value="Plasmid pFDU301A"/>
</dbReference>
<protein>
    <submittedName>
        <fullName evidence="1">Uncharacterized protein</fullName>
    </submittedName>
</protein>
<geneLocation type="plasmid" evidence="2">
    <name>pfdu301a</name>
</geneLocation>
<sequence>MQWDEVRNLYPNQWVLLDIYAKVERDGVIIPLDMKVVNVIPNDGLIVRKARGSLSYLPYHTKHKHISIRNIVK</sequence>
<dbReference type="RefSeq" id="WP_171778521.1">
    <property type="nucleotide sequence ID" value="NZ_CP045273.1"/>
</dbReference>
<evidence type="ECO:0000313" key="1">
    <source>
        <dbReference type="EMBL" id="QJX80529.1"/>
    </source>
</evidence>
<reference evidence="1 2" key="1">
    <citation type="submission" date="2019-10" db="EMBL/GenBank/DDBJ databases">
        <title>Complete genome sequences for adaption low water activity.</title>
        <authorList>
            <person name="Zhao L."/>
            <person name="Zhong J."/>
        </authorList>
    </citation>
    <scope>NUCLEOTIDE SEQUENCE [LARGE SCALE GENOMIC DNA]</scope>
    <source>
        <strain evidence="1 2">FDU301</strain>
        <plasmid evidence="2">pfdu301a</plasmid>
    </source>
</reference>